<dbReference type="Gene3D" id="3.40.50.1820">
    <property type="entry name" value="alpha/beta hydrolase"/>
    <property type="match status" value="1"/>
</dbReference>
<evidence type="ECO:0000259" key="1">
    <source>
        <dbReference type="Pfam" id="PF12146"/>
    </source>
</evidence>
<dbReference type="InterPro" id="IPR051044">
    <property type="entry name" value="MAG_DAG_Lipase"/>
</dbReference>
<dbReference type="Pfam" id="PF12146">
    <property type="entry name" value="Hydrolase_4"/>
    <property type="match status" value="1"/>
</dbReference>
<evidence type="ECO:0000313" key="2">
    <source>
        <dbReference type="EMBL" id="KAF5830057.1"/>
    </source>
</evidence>
<feature type="domain" description="Serine aminopeptidase S33" evidence="1">
    <location>
        <begin position="3"/>
        <end position="116"/>
    </location>
</feature>
<dbReference type="InterPro" id="IPR022742">
    <property type="entry name" value="Hydrolase_4"/>
</dbReference>
<reference evidence="2" key="1">
    <citation type="submission" date="2017-08" db="EMBL/GenBank/DDBJ databases">
        <authorList>
            <person name="Polle J.E."/>
            <person name="Barry K."/>
            <person name="Cushman J."/>
            <person name="Schmutz J."/>
            <person name="Tran D."/>
            <person name="Hathwaick L.T."/>
            <person name="Yim W.C."/>
            <person name="Jenkins J."/>
            <person name="Mckie-Krisberg Z.M."/>
            <person name="Prochnik S."/>
            <person name="Lindquist E."/>
            <person name="Dockter R.B."/>
            <person name="Adam C."/>
            <person name="Molina H."/>
            <person name="Bunkerborg J."/>
            <person name="Jin E."/>
            <person name="Buchheim M."/>
            <person name="Magnuson J."/>
        </authorList>
    </citation>
    <scope>NUCLEOTIDE SEQUENCE</scope>
    <source>
        <strain evidence="2">CCAP 19/18</strain>
    </source>
</reference>
<proteinExistence type="predicted"/>
<dbReference type="EMBL" id="MU070083">
    <property type="protein sequence ID" value="KAF5830057.1"/>
    <property type="molecule type" value="Genomic_DNA"/>
</dbReference>
<comment type="caution">
    <text evidence="2">The sequence shown here is derived from an EMBL/GenBank/DDBJ whole genome shotgun (WGS) entry which is preliminary data.</text>
</comment>
<dbReference type="Proteomes" id="UP000815325">
    <property type="component" value="Unassembled WGS sequence"/>
</dbReference>
<sequence length="138" mass="15597">MGLRILNQLVPKRAVLKRRPIHVGMRCPESVAAAAADPLWYRDPLKVRTVVSCINVTLFVQANAAGLKEPLFIQQGVQDKTCSVVALRRLLPFFASRRVTYCEVPDGFHDLHHDPETPLCIERMVNWLRTSIANPQDL</sequence>
<evidence type="ECO:0000313" key="3">
    <source>
        <dbReference type="Proteomes" id="UP000815325"/>
    </source>
</evidence>
<keyword evidence="3" id="KW-1185">Reference proteome</keyword>
<dbReference type="PANTHER" id="PTHR11614">
    <property type="entry name" value="PHOSPHOLIPASE-RELATED"/>
    <property type="match status" value="1"/>
</dbReference>
<gene>
    <name evidence="2" type="ORF">DUNSADRAFT_15076</name>
</gene>
<accession>A0ABQ7G619</accession>
<organism evidence="2 3">
    <name type="scientific">Dunaliella salina</name>
    <name type="common">Green alga</name>
    <name type="synonym">Protococcus salinus</name>
    <dbReference type="NCBI Taxonomy" id="3046"/>
    <lineage>
        <taxon>Eukaryota</taxon>
        <taxon>Viridiplantae</taxon>
        <taxon>Chlorophyta</taxon>
        <taxon>core chlorophytes</taxon>
        <taxon>Chlorophyceae</taxon>
        <taxon>CS clade</taxon>
        <taxon>Chlamydomonadales</taxon>
        <taxon>Dunaliellaceae</taxon>
        <taxon>Dunaliella</taxon>
    </lineage>
</organism>
<dbReference type="SUPFAM" id="SSF53474">
    <property type="entry name" value="alpha/beta-Hydrolases"/>
    <property type="match status" value="1"/>
</dbReference>
<dbReference type="InterPro" id="IPR029058">
    <property type="entry name" value="AB_hydrolase_fold"/>
</dbReference>
<name>A0ABQ7G619_DUNSA</name>
<protein>
    <recommendedName>
        <fullName evidence="1">Serine aminopeptidase S33 domain-containing protein</fullName>
    </recommendedName>
</protein>